<dbReference type="HOGENOM" id="CLU_1693071_0_0_6"/>
<dbReference type="Proteomes" id="UP000029640">
    <property type="component" value="Unassembled WGS sequence"/>
</dbReference>
<evidence type="ECO:0000313" key="3">
    <source>
        <dbReference type="Proteomes" id="UP000029640"/>
    </source>
</evidence>
<sequence>MRLKFLCKTHRQSLLGDTDAARSLWLGLQDSLKEEAAVATPRRVQQAGTALEAAGIYLLANPAADAALLQRYVDSAQQLIELLVQLRQTHLAIIVISGTNALVEHLARSGADRDAALAACRRLTRQGMGHIEGGHRGCRPGHPVPQPRAQTATLH</sequence>
<dbReference type="OrthoDB" id="5733587at2"/>
<comment type="caution">
    <text evidence="2">The sequence shown here is derived from an EMBL/GenBank/DDBJ whole genome shotgun (WGS) entry which is preliminary data.</text>
</comment>
<reference evidence="2 3" key="1">
    <citation type="journal article" date="2014" name="Genome Announc.">
        <title>Genome Sequence of Gammaproteobacterial Pseudohaliea rubra Type Strain DSM 19751, Isolated from Coastal Seawater of the Mediterranean Sea.</title>
        <authorList>
            <person name="Spring S."/>
            <person name="Fiebig A."/>
            <person name="Riedel T."/>
            <person name="Goker M."/>
            <person name="Klenk H.P."/>
        </authorList>
    </citation>
    <scope>NUCLEOTIDE SEQUENCE [LARGE SCALE GENOMIC DNA]</scope>
    <source>
        <strain evidence="2 3">DSM 19751</strain>
    </source>
</reference>
<gene>
    <name evidence="2" type="ORF">HRUBRA_01047</name>
</gene>
<dbReference type="RefSeq" id="WP_035514999.1">
    <property type="nucleotide sequence ID" value="NZ_KN234752.1"/>
</dbReference>
<evidence type="ECO:0000256" key="1">
    <source>
        <dbReference type="SAM" id="MobiDB-lite"/>
    </source>
</evidence>
<keyword evidence="3" id="KW-1185">Reference proteome</keyword>
<protein>
    <submittedName>
        <fullName evidence="2">Uncharacterized protein</fullName>
    </submittedName>
</protein>
<dbReference type="EMBL" id="AUVB01000028">
    <property type="protein sequence ID" value="KGE04361.1"/>
    <property type="molecule type" value="Genomic_DNA"/>
</dbReference>
<feature type="region of interest" description="Disordered" evidence="1">
    <location>
        <begin position="131"/>
        <end position="155"/>
    </location>
</feature>
<accession>A0A095XXB9</accession>
<organism evidence="2 3">
    <name type="scientific">Pseudohaliea rubra DSM 19751</name>
    <dbReference type="NCBI Taxonomy" id="1265313"/>
    <lineage>
        <taxon>Bacteria</taxon>
        <taxon>Pseudomonadati</taxon>
        <taxon>Pseudomonadota</taxon>
        <taxon>Gammaproteobacteria</taxon>
        <taxon>Cellvibrionales</taxon>
        <taxon>Halieaceae</taxon>
        <taxon>Pseudohaliea</taxon>
    </lineage>
</organism>
<name>A0A095XXB9_9GAMM</name>
<evidence type="ECO:0000313" key="2">
    <source>
        <dbReference type="EMBL" id="KGE04361.1"/>
    </source>
</evidence>
<proteinExistence type="predicted"/>
<dbReference type="AlphaFoldDB" id="A0A095XXB9"/>